<dbReference type="OrthoDB" id="4750277at2"/>
<feature type="transmembrane region" description="Helical" evidence="1">
    <location>
        <begin position="310"/>
        <end position="332"/>
    </location>
</feature>
<feature type="domain" description="DUF3592" evidence="2">
    <location>
        <begin position="45"/>
        <end position="129"/>
    </location>
</feature>
<feature type="transmembrane region" description="Helical" evidence="1">
    <location>
        <begin position="6"/>
        <end position="29"/>
    </location>
</feature>
<evidence type="ECO:0000313" key="4">
    <source>
        <dbReference type="Proteomes" id="UP000189796"/>
    </source>
</evidence>
<feature type="transmembrane region" description="Helical" evidence="1">
    <location>
        <begin position="170"/>
        <end position="191"/>
    </location>
</feature>
<dbReference type="RefSeq" id="WP_079604632.1">
    <property type="nucleotide sequence ID" value="NZ_LT670817.1"/>
</dbReference>
<name>A0A1M5VV39_9BRAD</name>
<dbReference type="Proteomes" id="UP000189796">
    <property type="component" value="Chromosome I"/>
</dbReference>
<keyword evidence="1" id="KW-1133">Transmembrane helix</keyword>
<dbReference type="AlphaFoldDB" id="A0A1M5VV39"/>
<accession>A0A1M5VV39</accession>
<proteinExistence type="predicted"/>
<evidence type="ECO:0000313" key="3">
    <source>
        <dbReference type="EMBL" id="SHH79116.1"/>
    </source>
</evidence>
<reference evidence="3 4" key="1">
    <citation type="submission" date="2016-11" db="EMBL/GenBank/DDBJ databases">
        <authorList>
            <person name="Jaros S."/>
            <person name="Januszkiewicz K."/>
            <person name="Wedrychowicz H."/>
        </authorList>
    </citation>
    <scope>NUCLEOTIDE SEQUENCE [LARGE SCALE GENOMIC DNA]</scope>
    <source>
        <strain evidence="3 4">GAS138</strain>
    </source>
</reference>
<keyword evidence="1" id="KW-0472">Membrane</keyword>
<feature type="domain" description="DUF3592" evidence="2">
    <location>
        <begin position="209"/>
        <end position="302"/>
    </location>
</feature>
<protein>
    <recommendedName>
        <fullName evidence="2">DUF3592 domain-containing protein</fullName>
    </recommendedName>
</protein>
<evidence type="ECO:0000259" key="2">
    <source>
        <dbReference type="Pfam" id="PF12158"/>
    </source>
</evidence>
<evidence type="ECO:0000256" key="1">
    <source>
        <dbReference type="SAM" id="Phobius"/>
    </source>
</evidence>
<dbReference type="InterPro" id="IPR021994">
    <property type="entry name" value="DUF3592"/>
</dbReference>
<dbReference type="EMBL" id="LT670817">
    <property type="protein sequence ID" value="SHH79116.1"/>
    <property type="molecule type" value="Genomic_DNA"/>
</dbReference>
<keyword evidence="1" id="KW-0812">Transmembrane</keyword>
<organism evidence="3 4">
    <name type="scientific">Bradyrhizobium erythrophlei</name>
    <dbReference type="NCBI Taxonomy" id="1437360"/>
    <lineage>
        <taxon>Bacteria</taxon>
        <taxon>Pseudomonadati</taxon>
        <taxon>Pseudomonadota</taxon>
        <taxon>Alphaproteobacteria</taxon>
        <taxon>Hyphomicrobiales</taxon>
        <taxon>Nitrobacteraceae</taxon>
        <taxon>Bradyrhizobium</taxon>
    </lineage>
</organism>
<sequence length="334" mass="35879">MLDARQLLWTQIAAGVCLLIFGGLLFNLLRLRGQMQAASKWDTAEGIIAASEVKQPSSHVSDDLNDASPVIRYRYRAGGQDLESDQIRIGGQPLTTRVLAGKMVARYPVGSHVDVYIDPNDPKKALLEPAQQDNLAAQLAFTITFGFAAAVLVAHAIAGHVLYTGNGVPLFAFALPFLAILAAVFSVVSFVRGRRLASASAGWPTAAGIITASGVIEEEIEDKSNTDKSFIRKIHRYQVDLRYAYQVGKRDFIGTAGNWGWTGIYGLRELAEAAAGRYSQGQPVIVYYDPAQPGNAVLEPDTQQGSLAPLIFAAIAAVVGGVILAFFIRIGFSN</sequence>
<feature type="transmembrane region" description="Helical" evidence="1">
    <location>
        <begin position="139"/>
        <end position="158"/>
    </location>
</feature>
<dbReference type="Pfam" id="PF12158">
    <property type="entry name" value="DUF3592"/>
    <property type="match status" value="2"/>
</dbReference>
<gene>
    <name evidence="3" type="ORF">SAMN05443248_6194</name>
</gene>